<dbReference type="Pfam" id="PF07155">
    <property type="entry name" value="ECF-ribofla_trS"/>
    <property type="match status" value="1"/>
</dbReference>
<organism evidence="6 7">
    <name type="scientific">Clostridium frigidicarnis</name>
    <dbReference type="NCBI Taxonomy" id="84698"/>
    <lineage>
        <taxon>Bacteria</taxon>
        <taxon>Bacillati</taxon>
        <taxon>Bacillota</taxon>
        <taxon>Clostridia</taxon>
        <taxon>Eubacteriales</taxon>
        <taxon>Clostridiaceae</taxon>
        <taxon>Clostridium</taxon>
    </lineage>
</organism>
<dbReference type="AlphaFoldDB" id="A0A1I0W4R7"/>
<evidence type="ECO:0000313" key="6">
    <source>
        <dbReference type="EMBL" id="SFA83561.1"/>
    </source>
</evidence>
<dbReference type="Proteomes" id="UP000198619">
    <property type="component" value="Unassembled WGS sequence"/>
</dbReference>
<evidence type="ECO:0000256" key="5">
    <source>
        <dbReference type="HAMAP-Rule" id="MF_01572"/>
    </source>
</evidence>
<dbReference type="EMBL" id="FOKI01000004">
    <property type="protein sequence ID" value="SFA83561.1"/>
    <property type="molecule type" value="Genomic_DNA"/>
</dbReference>
<feature type="transmembrane region" description="Helical" evidence="5">
    <location>
        <begin position="145"/>
        <end position="168"/>
    </location>
</feature>
<dbReference type="OrthoDB" id="4550662at2"/>
<dbReference type="PANTHER" id="PTHR37815">
    <property type="entry name" value="UPF0397 PROTEIN BC_2624-RELATED"/>
    <property type="match status" value="1"/>
</dbReference>
<evidence type="ECO:0000256" key="1">
    <source>
        <dbReference type="ARBA" id="ARBA00022475"/>
    </source>
</evidence>
<gene>
    <name evidence="6" type="ORF">SAMN04488528_100436</name>
</gene>
<dbReference type="STRING" id="84698.SAMN04488528_100436"/>
<feature type="transmembrane region" description="Helical" evidence="5">
    <location>
        <begin position="6"/>
        <end position="24"/>
    </location>
</feature>
<dbReference type="Gene3D" id="1.10.1760.20">
    <property type="match status" value="1"/>
</dbReference>
<name>A0A1I0W4R7_9CLOT</name>
<keyword evidence="3 5" id="KW-1133">Transmembrane helix</keyword>
<comment type="subcellular location">
    <subcellularLocation>
        <location evidence="5">Cell membrane</location>
        <topology evidence="5">Multi-pass membrane protein</topology>
    </subcellularLocation>
</comment>
<dbReference type="InterPro" id="IPR022914">
    <property type="entry name" value="UPF0397"/>
</dbReference>
<feature type="transmembrane region" description="Helical" evidence="5">
    <location>
        <begin position="111"/>
        <end position="133"/>
    </location>
</feature>
<accession>A0A1I0W4R7</accession>
<sequence>MKYKKLSIKTIVAIGIGSAVFMILGRFGSIPTGIPNTNIETDYAFLALMALLYGPMAGMLIGFIGHALKDTVFYGSPWLSWVIASAVVGLIIGTSHNKLRITEGVFEKKQIILFNIIQVIANIIAWFGIAPTLDVLIYAEPINKVYLQGAIGGVSNMITVGILGTILASNYAKTRTKRGSLDKEN</sequence>
<keyword evidence="1 5" id="KW-1003">Cell membrane</keyword>
<dbReference type="PANTHER" id="PTHR37815:SF3">
    <property type="entry name" value="UPF0397 PROTEIN SPR0429"/>
    <property type="match status" value="1"/>
</dbReference>
<evidence type="ECO:0000256" key="4">
    <source>
        <dbReference type="ARBA" id="ARBA00023136"/>
    </source>
</evidence>
<dbReference type="InterPro" id="IPR009825">
    <property type="entry name" value="ECF_substrate-spec-like"/>
</dbReference>
<evidence type="ECO:0000256" key="3">
    <source>
        <dbReference type="ARBA" id="ARBA00022989"/>
    </source>
</evidence>
<feature type="transmembrane region" description="Helical" evidence="5">
    <location>
        <begin position="78"/>
        <end position="99"/>
    </location>
</feature>
<reference evidence="6 7" key="1">
    <citation type="submission" date="2016-10" db="EMBL/GenBank/DDBJ databases">
        <authorList>
            <person name="de Groot N.N."/>
        </authorList>
    </citation>
    <scope>NUCLEOTIDE SEQUENCE [LARGE SCALE GENOMIC DNA]</scope>
    <source>
        <strain evidence="6 7">DSM 12271</strain>
    </source>
</reference>
<evidence type="ECO:0000256" key="2">
    <source>
        <dbReference type="ARBA" id="ARBA00022692"/>
    </source>
</evidence>
<proteinExistence type="inferred from homology"/>
<evidence type="ECO:0000313" key="7">
    <source>
        <dbReference type="Proteomes" id="UP000198619"/>
    </source>
</evidence>
<keyword evidence="2 5" id="KW-0812">Transmembrane</keyword>
<dbReference type="GO" id="GO:0005886">
    <property type="term" value="C:plasma membrane"/>
    <property type="evidence" value="ECO:0007669"/>
    <property type="project" value="UniProtKB-SubCell"/>
</dbReference>
<protein>
    <recommendedName>
        <fullName evidence="5">UPF0397 protein SAMN04488528_100436</fullName>
    </recommendedName>
</protein>
<dbReference type="RefSeq" id="WP_090038810.1">
    <property type="nucleotide sequence ID" value="NZ_FOKI01000004.1"/>
</dbReference>
<keyword evidence="4 5" id="KW-0472">Membrane</keyword>
<comment type="similarity">
    <text evidence="5">Belongs to the UPF0397 family.</text>
</comment>
<dbReference type="HAMAP" id="MF_01572">
    <property type="entry name" value="UPF0397"/>
    <property type="match status" value="1"/>
</dbReference>
<dbReference type="NCBIfam" id="NF010182">
    <property type="entry name" value="PRK13661.1"/>
    <property type="match status" value="1"/>
</dbReference>
<feature type="transmembrane region" description="Helical" evidence="5">
    <location>
        <begin position="45"/>
        <end position="66"/>
    </location>
</feature>
<keyword evidence="7" id="KW-1185">Reference proteome</keyword>